<evidence type="ECO:0008006" key="4">
    <source>
        <dbReference type="Google" id="ProtNLM"/>
    </source>
</evidence>
<gene>
    <name evidence="2" type="ORF">SAMN05443572_11257</name>
</gene>
<evidence type="ECO:0000313" key="3">
    <source>
        <dbReference type="Proteomes" id="UP000183760"/>
    </source>
</evidence>
<proteinExistence type="predicted"/>
<reference evidence="2 3" key="1">
    <citation type="submission" date="2016-10" db="EMBL/GenBank/DDBJ databases">
        <authorList>
            <person name="Varghese N."/>
            <person name="Submissions S."/>
        </authorList>
    </citation>
    <scope>NUCLEOTIDE SEQUENCE [LARGE SCALE GENOMIC DNA]</scope>
    <source>
        <strain evidence="2 3">DSM 16525</strain>
    </source>
</reference>
<comment type="caution">
    <text evidence="2">The sequence shown here is derived from an EMBL/GenBank/DDBJ whole genome shotgun (WGS) entry which is preliminary data.</text>
</comment>
<dbReference type="EMBL" id="FOIB01000012">
    <property type="protein sequence ID" value="SEU37346.1"/>
    <property type="molecule type" value="Genomic_DNA"/>
</dbReference>
<sequence length="296" mass="31982">MGIGRQGGGIPQVNTARWRRLGSWRWVVATGGFLLWVSQSRGAIWDLRPPEPTTVYLPISRVEGPSGPMRTFEDGIDVRGRVLDARGRPVARGFVSFTLPEGPCGNAPRMKGRVAFTGGVFRVELPHARFVTVVAEDGRATSVRVAPGLFRRVEVTAVLPDHPTAPSGADAVLPWAPPTESLDETPERRSQAAAPAGPPRTACEYLAGARFETVEVPSQGAREVEFPATSPGELTLDLGRFVGSYPVDCDGWNLVKVDRAEKTARRVGHVEPSTGRLVFEGVEYLRAGPVHGGRVY</sequence>
<evidence type="ECO:0000256" key="1">
    <source>
        <dbReference type="SAM" id="MobiDB-lite"/>
    </source>
</evidence>
<feature type="region of interest" description="Disordered" evidence="1">
    <location>
        <begin position="161"/>
        <end position="199"/>
    </location>
</feature>
<keyword evidence="3" id="KW-1185">Reference proteome</keyword>
<organism evidence="2 3">
    <name type="scientific">Myxococcus fulvus</name>
    <dbReference type="NCBI Taxonomy" id="33"/>
    <lineage>
        <taxon>Bacteria</taxon>
        <taxon>Pseudomonadati</taxon>
        <taxon>Myxococcota</taxon>
        <taxon>Myxococcia</taxon>
        <taxon>Myxococcales</taxon>
        <taxon>Cystobacterineae</taxon>
        <taxon>Myxococcaceae</taxon>
        <taxon>Myxococcus</taxon>
    </lineage>
</organism>
<accession>A0ABY1CV34</accession>
<evidence type="ECO:0000313" key="2">
    <source>
        <dbReference type="EMBL" id="SEU37346.1"/>
    </source>
</evidence>
<name>A0ABY1CV34_MYXFU</name>
<protein>
    <recommendedName>
        <fullName evidence="4">Carboxypeptidase regulatory-like domain-containing protein</fullName>
    </recommendedName>
</protein>
<dbReference type="Proteomes" id="UP000183760">
    <property type="component" value="Unassembled WGS sequence"/>
</dbReference>